<sequence>MFEDDEDRLLDDDPLLLDRLLDDRLTAERFELLLLVRFTLEEDDLRVFVTLSTAAFPNALPTDLKKLDERLCLLLVLPKRFDLSVILFRTVMLSALRSTADRFTDRLTVTGLRLTAEFLPTFTLSLFDNGATLTEVRLEFEPDLTAADR</sequence>
<accession>A0A2N0VLS1</accession>
<evidence type="ECO:0000313" key="1">
    <source>
        <dbReference type="EMBL" id="PKD45104.1"/>
    </source>
</evidence>
<reference evidence="1 2" key="1">
    <citation type="submission" date="2017-11" db="EMBL/GenBank/DDBJ databases">
        <title>Rhodohalobacter 15182 sp. nov., isolated from a salt lake.</title>
        <authorList>
            <person name="Han S."/>
        </authorList>
    </citation>
    <scope>NUCLEOTIDE SEQUENCE [LARGE SCALE GENOMIC DNA]</scope>
    <source>
        <strain evidence="1 2">15182</strain>
    </source>
</reference>
<dbReference type="AlphaFoldDB" id="A0A2N0VLS1"/>
<name>A0A2N0VLS1_9BACT</name>
<gene>
    <name evidence="1" type="ORF">CWD77_06535</name>
</gene>
<dbReference type="EMBL" id="PISP01000001">
    <property type="protein sequence ID" value="PKD45104.1"/>
    <property type="molecule type" value="Genomic_DNA"/>
</dbReference>
<organism evidence="1 2">
    <name type="scientific">Rhodohalobacter barkolensis</name>
    <dbReference type="NCBI Taxonomy" id="2053187"/>
    <lineage>
        <taxon>Bacteria</taxon>
        <taxon>Pseudomonadati</taxon>
        <taxon>Balneolota</taxon>
        <taxon>Balneolia</taxon>
        <taxon>Balneolales</taxon>
        <taxon>Balneolaceae</taxon>
        <taxon>Rhodohalobacter</taxon>
    </lineage>
</organism>
<evidence type="ECO:0000313" key="2">
    <source>
        <dbReference type="Proteomes" id="UP000233398"/>
    </source>
</evidence>
<protein>
    <submittedName>
        <fullName evidence="1">Uncharacterized protein</fullName>
    </submittedName>
</protein>
<proteinExistence type="predicted"/>
<keyword evidence="2" id="KW-1185">Reference proteome</keyword>
<comment type="caution">
    <text evidence="1">The sequence shown here is derived from an EMBL/GenBank/DDBJ whole genome shotgun (WGS) entry which is preliminary data.</text>
</comment>
<dbReference type="Proteomes" id="UP000233398">
    <property type="component" value="Unassembled WGS sequence"/>
</dbReference>